<organism evidence="1 2">
    <name type="scientific">Linum tenue</name>
    <dbReference type="NCBI Taxonomy" id="586396"/>
    <lineage>
        <taxon>Eukaryota</taxon>
        <taxon>Viridiplantae</taxon>
        <taxon>Streptophyta</taxon>
        <taxon>Embryophyta</taxon>
        <taxon>Tracheophyta</taxon>
        <taxon>Spermatophyta</taxon>
        <taxon>Magnoliopsida</taxon>
        <taxon>eudicotyledons</taxon>
        <taxon>Gunneridae</taxon>
        <taxon>Pentapetalae</taxon>
        <taxon>rosids</taxon>
        <taxon>fabids</taxon>
        <taxon>Malpighiales</taxon>
        <taxon>Linaceae</taxon>
        <taxon>Linum</taxon>
    </lineage>
</organism>
<evidence type="ECO:0000313" key="2">
    <source>
        <dbReference type="Proteomes" id="UP001154282"/>
    </source>
</evidence>
<name>A0AAV0Q3S5_9ROSI</name>
<gene>
    <name evidence="1" type="ORF">LITE_LOCUS41032</name>
</gene>
<dbReference type="EMBL" id="CAMGYJ010000009">
    <property type="protein sequence ID" value="CAI0488168.1"/>
    <property type="molecule type" value="Genomic_DNA"/>
</dbReference>
<comment type="caution">
    <text evidence="1">The sequence shown here is derived from an EMBL/GenBank/DDBJ whole genome shotgun (WGS) entry which is preliminary data.</text>
</comment>
<sequence length="36" mass="4155">MRNISDEAKTAEDKKGIYNCLKHVFQMLKKGLIDIC</sequence>
<reference evidence="1" key="1">
    <citation type="submission" date="2022-08" db="EMBL/GenBank/DDBJ databases">
        <authorList>
            <person name="Gutierrez-Valencia J."/>
        </authorList>
    </citation>
    <scope>NUCLEOTIDE SEQUENCE</scope>
</reference>
<keyword evidence="2" id="KW-1185">Reference proteome</keyword>
<proteinExistence type="predicted"/>
<dbReference type="Proteomes" id="UP001154282">
    <property type="component" value="Unassembled WGS sequence"/>
</dbReference>
<protein>
    <submittedName>
        <fullName evidence="1">Uncharacterized protein</fullName>
    </submittedName>
</protein>
<evidence type="ECO:0000313" key="1">
    <source>
        <dbReference type="EMBL" id="CAI0488168.1"/>
    </source>
</evidence>
<accession>A0AAV0Q3S5</accession>
<dbReference type="AlphaFoldDB" id="A0AAV0Q3S5"/>